<evidence type="ECO:0000256" key="2">
    <source>
        <dbReference type="ARBA" id="ARBA00007121"/>
    </source>
</evidence>
<gene>
    <name evidence="7" type="ORF">Thert_02822</name>
</gene>
<comment type="cofactor">
    <cofactor evidence="1">
        <name>Fe cation</name>
        <dbReference type="ChEBI" id="CHEBI:24875"/>
    </cofactor>
</comment>
<name>A0A223I1N2_THETR</name>
<comment type="similarity">
    <text evidence="2">In the N-terminal section; belongs to the zinc metallo-hydrolase group 3 family.</text>
</comment>
<organism evidence="7 8">
    <name type="scientific">Thermoanaerobacterium thermosaccharolyticum</name>
    <name type="common">Clostridium thermosaccharolyticum</name>
    <dbReference type="NCBI Taxonomy" id="1517"/>
    <lineage>
        <taxon>Bacteria</taxon>
        <taxon>Bacillati</taxon>
        <taxon>Bacillota</taxon>
        <taxon>Clostridia</taxon>
        <taxon>Thermoanaerobacterales</taxon>
        <taxon>Thermoanaerobacteraceae</taxon>
        <taxon>Thermoanaerobacterium</taxon>
    </lineage>
</organism>
<dbReference type="Gene3D" id="3.60.15.10">
    <property type="entry name" value="Ribonuclease Z/Hydroxyacylglutathione hydrolase-like"/>
    <property type="match status" value="1"/>
</dbReference>
<proteinExistence type="inferred from homology"/>
<dbReference type="GO" id="GO:0016651">
    <property type="term" value="F:oxidoreductase activity, acting on NAD(P)H"/>
    <property type="evidence" value="ECO:0007669"/>
    <property type="project" value="UniProtKB-ARBA"/>
</dbReference>
<evidence type="ECO:0000313" key="7">
    <source>
        <dbReference type="EMBL" id="AST58641.1"/>
    </source>
</evidence>
<dbReference type="PROSITE" id="PS00201">
    <property type="entry name" value="FLAVODOXIN"/>
    <property type="match status" value="1"/>
</dbReference>
<dbReference type="PIRSF" id="PIRSF005243">
    <property type="entry name" value="ROO"/>
    <property type="match status" value="1"/>
</dbReference>
<dbReference type="InterPro" id="IPR045761">
    <property type="entry name" value="ODP_dom"/>
</dbReference>
<dbReference type="PANTHER" id="PTHR32145:SF11">
    <property type="entry name" value="DIFLAVIN FLAVOPROTEIN A 2-RELATED"/>
    <property type="match status" value="1"/>
</dbReference>
<dbReference type="PROSITE" id="PS50902">
    <property type="entry name" value="FLAVODOXIN_LIKE"/>
    <property type="match status" value="1"/>
</dbReference>
<dbReference type="Proteomes" id="UP000214975">
    <property type="component" value="Chromosome"/>
</dbReference>
<evidence type="ECO:0000256" key="3">
    <source>
        <dbReference type="ARBA" id="ARBA00022448"/>
    </source>
</evidence>
<sequence length="395" mass="44916">MEKVVKIKNGVYWVGVLDPDLEYFDIVWRTPWGTSYNSYLVKGSGKIALIETVKEPFYDEYIDKIKSLVDLKDIDYIVMDHTEPDHSGALPRLLKEATNAEVIGSRTAITFLKGQINRDFNSRVVKDGDFIDLGGKTLRFIMAPFLHWPDTMFTYLVEEEILFTCDAFGCHYTPKHLFNDLEDDFSDAYKLYFDSIVSPFKPKVLEAIEKIRNLPIDMIAVGHGPILRKDIEKYVETYKKWSLYDTNTKKKVLIYYVSAYGNTRKMAEEIGNGIKDSGVIDVDIYNAKAVNLDDARDKIEKADGLLFGSPTITGDAVEPIWNVIDRINPIKNKNKPAAVFGSYGWSGEAIPLMEERLKGLKLNLVEPGLKINFIPSDDDLEKCRDFGRIFASSLV</sequence>
<dbReference type="SUPFAM" id="SSF56281">
    <property type="entry name" value="Metallo-hydrolase/oxidoreductase"/>
    <property type="match status" value="1"/>
</dbReference>
<evidence type="ECO:0000259" key="6">
    <source>
        <dbReference type="PROSITE" id="PS50902"/>
    </source>
</evidence>
<dbReference type="RefSeq" id="WP_094397847.1">
    <property type="nucleotide sequence ID" value="NZ_CP016893.1"/>
</dbReference>
<dbReference type="InterPro" id="IPR029039">
    <property type="entry name" value="Flavoprotein-like_sf"/>
</dbReference>
<dbReference type="EMBL" id="CP016893">
    <property type="protein sequence ID" value="AST58641.1"/>
    <property type="molecule type" value="Genomic_DNA"/>
</dbReference>
<keyword evidence="5" id="KW-0408">Iron</keyword>
<dbReference type="InterPro" id="IPR001279">
    <property type="entry name" value="Metallo-B-lactamas"/>
</dbReference>
<dbReference type="Pfam" id="PF00258">
    <property type="entry name" value="Flavodoxin_1"/>
    <property type="match status" value="1"/>
</dbReference>
<reference evidence="7 8" key="1">
    <citation type="submission" date="2016-08" db="EMBL/GenBank/DDBJ databases">
        <title>A novel genetic cassette of butanologenic Thermoanaerobacterium thermosaccharolyticum that directly convert cellulose to butanol.</title>
        <authorList>
            <person name="Li T."/>
            <person name="He J."/>
        </authorList>
    </citation>
    <scope>NUCLEOTIDE SEQUENCE [LARGE SCALE GENOMIC DNA]</scope>
    <source>
        <strain evidence="7 8">TG57</strain>
    </source>
</reference>
<evidence type="ECO:0000256" key="5">
    <source>
        <dbReference type="ARBA" id="ARBA00023004"/>
    </source>
</evidence>
<evidence type="ECO:0000256" key="1">
    <source>
        <dbReference type="ARBA" id="ARBA00001962"/>
    </source>
</evidence>
<dbReference type="CDD" id="cd07709">
    <property type="entry name" value="flavodiiron_proteins_MBL-fold"/>
    <property type="match status" value="1"/>
</dbReference>
<evidence type="ECO:0000313" key="8">
    <source>
        <dbReference type="Proteomes" id="UP000214975"/>
    </source>
</evidence>
<dbReference type="GO" id="GO:0046872">
    <property type="term" value="F:metal ion binding"/>
    <property type="evidence" value="ECO:0007669"/>
    <property type="project" value="InterPro"/>
</dbReference>
<dbReference type="AlphaFoldDB" id="A0A223I1N2"/>
<dbReference type="InterPro" id="IPR008254">
    <property type="entry name" value="Flavodoxin/NO_synth"/>
</dbReference>
<dbReference type="InterPro" id="IPR001226">
    <property type="entry name" value="Flavodoxin_CS"/>
</dbReference>
<dbReference type="InterPro" id="IPR036866">
    <property type="entry name" value="RibonucZ/Hydroxyglut_hydro"/>
</dbReference>
<accession>A0A223I1N2</accession>
<dbReference type="PANTHER" id="PTHR32145">
    <property type="entry name" value="DIFLAVIN FLAVOPROTEIN A 2-RELATED"/>
    <property type="match status" value="1"/>
</dbReference>
<dbReference type="Gene3D" id="3.40.50.360">
    <property type="match status" value="1"/>
</dbReference>
<dbReference type="GO" id="GO:0009055">
    <property type="term" value="F:electron transfer activity"/>
    <property type="evidence" value="ECO:0007669"/>
    <property type="project" value="InterPro"/>
</dbReference>
<dbReference type="GO" id="GO:0010181">
    <property type="term" value="F:FMN binding"/>
    <property type="evidence" value="ECO:0007669"/>
    <property type="project" value="InterPro"/>
</dbReference>
<keyword evidence="4" id="KW-0249">Electron transport</keyword>
<evidence type="ECO:0000256" key="4">
    <source>
        <dbReference type="ARBA" id="ARBA00022982"/>
    </source>
</evidence>
<dbReference type="SMART" id="SM00849">
    <property type="entry name" value="Lactamase_B"/>
    <property type="match status" value="1"/>
</dbReference>
<protein>
    <submittedName>
        <fullName evidence="7">Lactamase</fullName>
    </submittedName>
</protein>
<dbReference type="SUPFAM" id="SSF52218">
    <property type="entry name" value="Flavoproteins"/>
    <property type="match status" value="1"/>
</dbReference>
<keyword evidence="3" id="KW-0813">Transport</keyword>
<dbReference type="Pfam" id="PF19583">
    <property type="entry name" value="ODP"/>
    <property type="match status" value="1"/>
</dbReference>
<dbReference type="InterPro" id="IPR016440">
    <property type="entry name" value="Rubredoxin-O_OxRdtase"/>
</dbReference>
<dbReference type="InterPro" id="IPR051285">
    <property type="entry name" value="NADH_oxidoreductase_modular"/>
</dbReference>
<feature type="domain" description="Flavodoxin-like" evidence="6">
    <location>
        <begin position="252"/>
        <end position="391"/>
    </location>
</feature>